<feature type="compositionally biased region" description="Gly residues" evidence="10">
    <location>
        <begin position="248"/>
        <end position="259"/>
    </location>
</feature>
<evidence type="ECO:0000256" key="1">
    <source>
        <dbReference type="ARBA" id="ARBA00010507"/>
    </source>
</evidence>
<keyword evidence="3" id="KW-0723">Serine/threonine-protein kinase</keyword>
<name>A0A7R9TY31_MICPS</name>
<dbReference type="InterPro" id="IPR011009">
    <property type="entry name" value="Kinase-like_dom_sf"/>
</dbReference>
<keyword evidence="5" id="KW-0547">Nucleotide-binding</keyword>
<dbReference type="Gene3D" id="1.10.510.10">
    <property type="entry name" value="Transferase(Phosphotransferase) domain 1"/>
    <property type="match status" value="1"/>
</dbReference>
<feature type="region of interest" description="Disordered" evidence="10">
    <location>
        <begin position="536"/>
        <end position="570"/>
    </location>
</feature>
<dbReference type="GO" id="GO:0005524">
    <property type="term" value="F:ATP binding"/>
    <property type="evidence" value="ECO:0007669"/>
    <property type="project" value="UniProtKB-KW"/>
</dbReference>
<dbReference type="SUPFAM" id="SSF56112">
    <property type="entry name" value="Protein kinase-like (PK-like)"/>
    <property type="match status" value="1"/>
</dbReference>
<gene>
    <name evidence="13" type="ORF">MPUS1402_LOCUS11211</name>
</gene>
<proteinExistence type="inferred from homology"/>
<dbReference type="InterPro" id="IPR051681">
    <property type="entry name" value="Ser/Thr_Kinases-Pseudokinases"/>
</dbReference>
<reference evidence="13" key="1">
    <citation type="submission" date="2021-01" db="EMBL/GenBank/DDBJ databases">
        <authorList>
            <person name="Corre E."/>
            <person name="Pelletier E."/>
            <person name="Niang G."/>
            <person name="Scheremetjew M."/>
            <person name="Finn R."/>
            <person name="Kale V."/>
            <person name="Holt S."/>
            <person name="Cochrane G."/>
            <person name="Meng A."/>
            <person name="Brown T."/>
            <person name="Cohen L."/>
        </authorList>
    </citation>
    <scope>NUCLEOTIDE SEQUENCE</scope>
    <source>
        <strain evidence="13">RCC1614</strain>
    </source>
</reference>
<evidence type="ECO:0000256" key="8">
    <source>
        <dbReference type="ARBA" id="ARBA00047899"/>
    </source>
</evidence>
<dbReference type="FunFam" id="3.30.200.20:FF:000060">
    <property type="entry name" value="Serine/threonine-protein kinase isoform 1"/>
    <property type="match status" value="1"/>
</dbReference>
<dbReference type="Gene3D" id="3.30.200.20">
    <property type="entry name" value="Phosphorylase Kinase, domain 1"/>
    <property type="match status" value="1"/>
</dbReference>
<dbReference type="InterPro" id="IPR008271">
    <property type="entry name" value="Ser/Thr_kinase_AS"/>
</dbReference>
<feature type="domain" description="Protein kinase" evidence="11">
    <location>
        <begin position="280"/>
        <end position="537"/>
    </location>
</feature>
<evidence type="ECO:0000313" key="13">
    <source>
        <dbReference type="EMBL" id="CAD8248437.1"/>
    </source>
</evidence>
<feature type="domain" description="ACT" evidence="12">
    <location>
        <begin position="161"/>
        <end position="237"/>
    </location>
</feature>
<evidence type="ECO:0000256" key="2">
    <source>
        <dbReference type="ARBA" id="ARBA00012513"/>
    </source>
</evidence>
<dbReference type="SMART" id="SM00220">
    <property type="entry name" value="S_TKc"/>
    <property type="match status" value="1"/>
</dbReference>
<dbReference type="EC" id="2.7.11.1" evidence="2"/>
<dbReference type="PROSITE" id="PS51671">
    <property type="entry name" value="ACT"/>
    <property type="match status" value="1"/>
</dbReference>
<organism evidence="13">
    <name type="scientific">Micromonas pusilla</name>
    <name type="common">Picoplanktonic green alga</name>
    <name type="synonym">Chromulina pusilla</name>
    <dbReference type="NCBI Taxonomy" id="38833"/>
    <lineage>
        <taxon>Eukaryota</taxon>
        <taxon>Viridiplantae</taxon>
        <taxon>Chlorophyta</taxon>
        <taxon>Mamiellophyceae</taxon>
        <taxon>Mamiellales</taxon>
        <taxon>Mamiellaceae</taxon>
        <taxon>Micromonas</taxon>
    </lineage>
</organism>
<feature type="region of interest" description="Disordered" evidence="10">
    <location>
        <begin position="235"/>
        <end position="259"/>
    </location>
</feature>
<dbReference type="AlphaFoldDB" id="A0A7R9TY31"/>
<comment type="catalytic activity">
    <reaction evidence="9">
        <text>L-seryl-[protein] + ATP = O-phospho-L-seryl-[protein] + ADP + H(+)</text>
        <dbReference type="Rhea" id="RHEA:17989"/>
        <dbReference type="Rhea" id="RHEA-COMP:9863"/>
        <dbReference type="Rhea" id="RHEA-COMP:11604"/>
        <dbReference type="ChEBI" id="CHEBI:15378"/>
        <dbReference type="ChEBI" id="CHEBI:29999"/>
        <dbReference type="ChEBI" id="CHEBI:30616"/>
        <dbReference type="ChEBI" id="CHEBI:83421"/>
        <dbReference type="ChEBI" id="CHEBI:456216"/>
        <dbReference type="EC" id="2.7.11.1"/>
    </reaction>
</comment>
<dbReference type="PROSITE" id="PS50011">
    <property type="entry name" value="PROTEIN_KINASE_DOM"/>
    <property type="match status" value="1"/>
</dbReference>
<feature type="compositionally biased region" description="Gly residues" evidence="10">
    <location>
        <begin position="538"/>
        <end position="550"/>
    </location>
</feature>
<evidence type="ECO:0000256" key="10">
    <source>
        <dbReference type="SAM" id="MobiDB-lite"/>
    </source>
</evidence>
<dbReference type="SUPFAM" id="SSF55021">
    <property type="entry name" value="ACT-like"/>
    <property type="match status" value="1"/>
</dbReference>
<dbReference type="PANTHER" id="PTHR44329">
    <property type="entry name" value="SERINE/THREONINE-PROTEIN KINASE TNNI3K-RELATED"/>
    <property type="match status" value="1"/>
</dbReference>
<evidence type="ECO:0000256" key="6">
    <source>
        <dbReference type="ARBA" id="ARBA00022777"/>
    </source>
</evidence>
<dbReference type="PANTHER" id="PTHR44329:SF261">
    <property type="entry name" value="ZINC FINGER CONTAINING PROTEIN KINASE-RELATED"/>
    <property type="match status" value="1"/>
</dbReference>
<keyword evidence="7" id="KW-0067">ATP-binding</keyword>
<comment type="similarity">
    <text evidence="1">Belongs to the protein kinase superfamily. TKL Ser/Thr protein kinase family. RAF subfamily.</text>
</comment>
<comment type="catalytic activity">
    <reaction evidence="8">
        <text>L-threonyl-[protein] + ATP = O-phospho-L-threonyl-[protein] + ADP + H(+)</text>
        <dbReference type="Rhea" id="RHEA:46608"/>
        <dbReference type="Rhea" id="RHEA-COMP:11060"/>
        <dbReference type="Rhea" id="RHEA-COMP:11605"/>
        <dbReference type="ChEBI" id="CHEBI:15378"/>
        <dbReference type="ChEBI" id="CHEBI:30013"/>
        <dbReference type="ChEBI" id="CHEBI:30616"/>
        <dbReference type="ChEBI" id="CHEBI:61977"/>
        <dbReference type="ChEBI" id="CHEBI:456216"/>
        <dbReference type="EC" id="2.7.11.1"/>
    </reaction>
</comment>
<evidence type="ECO:0000259" key="12">
    <source>
        <dbReference type="PROSITE" id="PS51671"/>
    </source>
</evidence>
<dbReference type="Pfam" id="PF07714">
    <property type="entry name" value="PK_Tyr_Ser-Thr"/>
    <property type="match status" value="1"/>
</dbReference>
<accession>A0A7R9TY31</accession>
<sequence length="570" mass="61408">MTPASSKASKEQVALRVLERLKETWPIIAQDPTLEAALKTHFTRLPRRYALDIHNLEDIRSHVRLLERAERTPGAVLCESRGVRLSSVFGDVSNSIGNSLNDMDVAMSSSPSASDGRVAVGGSKGARLRAPTFGSSFTLQTLEDQMNEGGVGGKTPLPVFEIAVSGRNRPRMLSRVSASLFDLGLNITEAHVFCTNDGYALDVFVAQGAGCFDDAAALNDALQKRLERVRWDEEIAPGGPSGGEEEGAAGGGVEGGGGTHVRTLSTGTTDSEWEIQEAQLSFKEKIASGAFGVLYRGGYCGQEVAIKVLKTGEKSSQEEVYREFAQELSILRKVRHRNIVQLIGAMTKPPRLCLVTDFMKGGSVLQFLHKNAPLKLPQLLKLSGGVALGMDYLHKVSVIHRDLKTANLLMDENEVVKVADFGVARVVAADGAAMTAETGTYRWMAPEVISHQHYNHKCDVFSYGILLWELISGGDIPYPGYTPLQAAVGVVQRGLRPTIPPSCHPVMAQVMQYCWQSDPNVRPEFEQIVELLKHTEASGGGGGGNGGGSEKQGFFGRLRSGMGTRSAKSG</sequence>
<evidence type="ECO:0000256" key="9">
    <source>
        <dbReference type="ARBA" id="ARBA00048679"/>
    </source>
</evidence>
<evidence type="ECO:0000256" key="3">
    <source>
        <dbReference type="ARBA" id="ARBA00022527"/>
    </source>
</evidence>
<evidence type="ECO:0000256" key="4">
    <source>
        <dbReference type="ARBA" id="ARBA00022679"/>
    </source>
</evidence>
<evidence type="ECO:0000256" key="5">
    <source>
        <dbReference type="ARBA" id="ARBA00022741"/>
    </source>
</evidence>
<dbReference type="CDD" id="cd13999">
    <property type="entry name" value="STKc_MAP3K-like"/>
    <property type="match status" value="1"/>
</dbReference>
<keyword evidence="6" id="KW-0418">Kinase</keyword>
<protein>
    <recommendedName>
        <fullName evidence="2">non-specific serine/threonine protein kinase</fullName>
        <ecNumber evidence="2">2.7.11.1</ecNumber>
    </recommendedName>
</protein>
<dbReference type="PRINTS" id="PR00109">
    <property type="entry name" value="TYRKINASE"/>
</dbReference>
<evidence type="ECO:0000259" key="11">
    <source>
        <dbReference type="PROSITE" id="PS50011"/>
    </source>
</evidence>
<dbReference type="InterPro" id="IPR002912">
    <property type="entry name" value="ACT_dom"/>
</dbReference>
<dbReference type="InterPro" id="IPR001245">
    <property type="entry name" value="Ser-Thr/Tyr_kinase_cat_dom"/>
</dbReference>
<evidence type="ECO:0000256" key="7">
    <source>
        <dbReference type="ARBA" id="ARBA00022840"/>
    </source>
</evidence>
<dbReference type="PROSITE" id="PS00108">
    <property type="entry name" value="PROTEIN_KINASE_ST"/>
    <property type="match status" value="1"/>
</dbReference>
<dbReference type="InterPro" id="IPR000719">
    <property type="entry name" value="Prot_kinase_dom"/>
</dbReference>
<keyword evidence="4" id="KW-0808">Transferase</keyword>
<dbReference type="InterPro" id="IPR045865">
    <property type="entry name" value="ACT-like_dom_sf"/>
</dbReference>
<dbReference type="GO" id="GO:0004674">
    <property type="term" value="F:protein serine/threonine kinase activity"/>
    <property type="evidence" value="ECO:0007669"/>
    <property type="project" value="UniProtKB-KW"/>
</dbReference>
<dbReference type="EMBL" id="HBDY01014788">
    <property type="protein sequence ID" value="CAD8248437.1"/>
    <property type="molecule type" value="Transcribed_RNA"/>
</dbReference>